<dbReference type="InterPro" id="IPR038461">
    <property type="entry name" value="Schlafen_AlbA_2_dom_sf"/>
</dbReference>
<evidence type="ECO:0000313" key="2">
    <source>
        <dbReference type="EMBL" id="MEA1605042.1"/>
    </source>
</evidence>
<dbReference type="Pfam" id="PF13749">
    <property type="entry name" value="HATPase_c_4"/>
    <property type="match status" value="1"/>
</dbReference>
<organism evidence="2 3">
    <name type="scientific">Pseudomonas spirodelae</name>
    <dbReference type="NCBI Taxonomy" id="3101751"/>
    <lineage>
        <taxon>Bacteria</taxon>
        <taxon>Pseudomonadati</taxon>
        <taxon>Pseudomonadota</taxon>
        <taxon>Gammaproteobacteria</taxon>
        <taxon>Pseudomonadales</taxon>
        <taxon>Pseudomonadaceae</taxon>
        <taxon>Pseudomonas</taxon>
    </lineage>
</organism>
<dbReference type="InterPro" id="IPR007421">
    <property type="entry name" value="Schlafen_AlbA_2_dom"/>
</dbReference>
<comment type="caution">
    <text evidence="2">The sequence shown here is derived from an EMBL/GenBank/DDBJ whole genome shotgun (WGS) entry which is preliminary data.</text>
</comment>
<dbReference type="Gene3D" id="3.30.950.30">
    <property type="entry name" value="Schlafen, AAA domain"/>
    <property type="match status" value="1"/>
</dbReference>
<dbReference type="Pfam" id="PF04326">
    <property type="entry name" value="SLFN_AlbA_2"/>
    <property type="match status" value="1"/>
</dbReference>
<dbReference type="SUPFAM" id="SSF46785">
    <property type="entry name" value="Winged helix' DNA-binding domain"/>
    <property type="match status" value="1"/>
</dbReference>
<dbReference type="PANTHER" id="PTHR30595:SF6">
    <property type="entry name" value="SCHLAFEN ALBA-2 DOMAIN-CONTAINING PROTEIN"/>
    <property type="match status" value="1"/>
</dbReference>
<dbReference type="Gene3D" id="1.10.10.10">
    <property type="entry name" value="Winged helix-like DNA-binding domain superfamily/Winged helix DNA-binding domain"/>
    <property type="match status" value="1"/>
</dbReference>
<dbReference type="GO" id="GO:0005524">
    <property type="term" value="F:ATP binding"/>
    <property type="evidence" value="ECO:0007669"/>
    <property type="project" value="UniProtKB-KW"/>
</dbReference>
<dbReference type="InterPro" id="IPR036390">
    <property type="entry name" value="WH_DNA-bd_sf"/>
</dbReference>
<evidence type="ECO:0000259" key="1">
    <source>
        <dbReference type="Pfam" id="PF04326"/>
    </source>
</evidence>
<keyword evidence="3" id="KW-1185">Reference proteome</keyword>
<reference evidence="2 3" key="1">
    <citation type="submission" date="2023-12" db="EMBL/GenBank/DDBJ databases">
        <title>Pseudomonas sp. T5W1.</title>
        <authorList>
            <person name="Maltman C."/>
        </authorList>
    </citation>
    <scope>NUCLEOTIDE SEQUENCE [LARGE SCALE GENOMIC DNA]</scope>
    <source>
        <strain evidence="2 3">T5W1</strain>
    </source>
</reference>
<name>A0ABU5P5W1_9PSED</name>
<sequence length="548" mass="62198">MPLEDQHLDRKSLRKVTGKSANWQELASDCVCFANSEGGKLLIGIEDGAELPPAEQRVESGLLDTLRRRVQERTVNVIVAPRMVTAENGGQYVELTVAKAFGVASTSDGRYFLRVGDSCQPVLGDDVMRLLNERPGVPWEALSNLQVPRAAVDAGKQTELVQRLRASDRVKANTKEKSDPELLDHYGLADGEWLTNLGVLILGTARDRARLGTAPMVQALKYDEHGDKVNKWLWDDYLQSPIELVDAIWREVPDFRESYELPDGLYRQHIPAFDERVVRELLVNALVHRPYTQRGDIYLNLHPDRLEVVNPGRLPFGVTPGNILHASRRRNDRMAVLFHDLQMMEKEGTGFDLMYDVQLSQGRPAPETSEGPDSVRVTIRRRIVRPEMIGLLKTVDERFQPTRRERITLGLLAQHEGMTASELASALELSSADDLKPWFGRLRDWQLVSESGRTKATRYFVAPEWLRGSGLEGKTTLTRIEPHRLRALILEDLQRYPGSSSSEINTRIGGEISDRTVKRALDELIEQNQVRPEGERRWRRYWLADHTS</sequence>
<accession>A0ABU5P5W1</accession>
<dbReference type="InterPro" id="IPR038475">
    <property type="entry name" value="RecG_C_sf"/>
</dbReference>
<gene>
    <name evidence="2" type="ORF">SOP97_04315</name>
</gene>
<dbReference type="Proteomes" id="UP001292571">
    <property type="component" value="Unassembled WGS sequence"/>
</dbReference>
<evidence type="ECO:0000313" key="3">
    <source>
        <dbReference type="Proteomes" id="UP001292571"/>
    </source>
</evidence>
<proteinExistence type="predicted"/>
<dbReference type="InterPro" id="IPR036388">
    <property type="entry name" value="WH-like_DNA-bd_sf"/>
</dbReference>
<protein>
    <submittedName>
        <fullName evidence="2">ATP-binding protein</fullName>
    </submittedName>
</protein>
<dbReference type="RefSeq" id="WP_322948331.1">
    <property type="nucleotide sequence ID" value="NZ_JAYEET010000012.1"/>
</dbReference>
<feature type="domain" description="Schlafen AlbA-2" evidence="1">
    <location>
        <begin position="4"/>
        <end position="121"/>
    </location>
</feature>
<keyword evidence="2" id="KW-0547">Nucleotide-binding</keyword>
<dbReference type="EMBL" id="JAYEET010000012">
    <property type="protein sequence ID" value="MEA1605042.1"/>
    <property type="molecule type" value="Genomic_DNA"/>
</dbReference>
<dbReference type="Gene3D" id="3.30.565.60">
    <property type="match status" value="1"/>
</dbReference>
<dbReference type="PANTHER" id="PTHR30595">
    <property type="entry name" value="GLPR-RELATED TRANSCRIPTIONAL REPRESSOR"/>
    <property type="match status" value="1"/>
</dbReference>
<keyword evidence="2" id="KW-0067">ATP-binding</keyword>